<dbReference type="NCBIfam" id="NF001199">
    <property type="entry name" value="PRK00164.2-1"/>
    <property type="match status" value="1"/>
</dbReference>
<feature type="binding site" evidence="12">
    <location>
        <position position="23"/>
    </location>
    <ligand>
        <name>[4Fe-4S] cluster</name>
        <dbReference type="ChEBI" id="CHEBI:49883"/>
        <label>1</label>
        <note>4Fe-4S-S-AdoMet</note>
    </ligand>
</feature>
<dbReference type="GO" id="GO:0061799">
    <property type="term" value="F:cyclic pyranopterin monophosphate synthase activity"/>
    <property type="evidence" value="ECO:0007669"/>
    <property type="project" value="TreeGrafter"/>
</dbReference>
<evidence type="ECO:0000256" key="1">
    <source>
        <dbReference type="ARBA" id="ARBA00012167"/>
    </source>
</evidence>
<dbReference type="SFLD" id="SFLDS00029">
    <property type="entry name" value="Radical_SAM"/>
    <property type="match status" value="1"/>
</dbReference>
<comment type="catalytic activity">
    <reaction evidence="11 12">
        <text>GTP + AH2 + S-adenosyl-L-methionine = (8S)-3',8-cyclo-7,8-dihydroguanosine 5'-triphosphate + 5'-deoxyadenosine + L-methionine + A + H(+)</text>
        <dbReference type="Rhea" id="RHEA:49576"/>
        <dbReference type="ChEBI" id="CHEBI:13193"/>
        <dbReference type="ChEBI" id="CHEBI:15378"/>
        <dbReference type="ChEBI" id="CHEBI:17319"/>
        <dbReference type="ChEBI" id="CHEBI:17499"/>
        <dbReference type="ChEBI" id="CHEBI:37565"/>
        <dbReference type="ChEBI" id="CHEBI:57844"/>
        <dbReference type="ChEBI" id="CHEBI:59789"/>
        <dbReference type="ChEBI" id="CHEBI:131766"/>
        <dbReference type="EC" id="4.1.99.22"/>
    </reaction>
</comment>
<keyword evidence="9 12" id="KW-0501">Molybdenum cofactor biosynthesis</keyword>
<dbReference type="PROSITE" id="PS01305">
    <property type="entry name" value="MOAA_NIFB_PQQE"/>
    <property type="match status" value="1"/>
</dbReference>
<sequence>MTSLVDPFGRSINYLRLSVTDRCDLRCFYCMPEGFNDFEVPEHWLTVGEIERLVGVMAEMGLKHVRITGGEPLVRRGIEDIVRSIDALPQIRDIALSTNATRLAKMAEPLKAAGVDRINVSLDTLDPERFRRITQGKLDKVLSGLMAAKAAGIAPIKINMVVMKGINEDDVESVLEFCIEHGFVLRMIETMPMGDTGRDAIDHYVSLQDIKKRLAERYPLIPVINPVDGAGPARYLQVAGTETQIGFITPMSEHFCGTCNRVRLSVDGTMYMCLGQEHNFSFRPLLRKGIPDDELKAALISAIGLKPERHEFQDKPEKVIRFMSMTGG</sequence>
<dbReference type="OrthoDB" id="9763993at2"/>
<dbReference type="GO" id="GO:0061798">
    <property type="term" value="F:GTP 3',8'-cyclase activity"/>
    <property type="evidence" value="ECO:0007669"/>
    <property type="project" value="UniProtKB-UniRule"/>
</dbReference>
<evidence type="ECO:0000256" key="6">
    <source>
        <dbReference type="ARBA" id="ARBA00023004"/>
    </source>
</evidence>
<keyword evidence="15" id="KW-1185">Reference proteome</keyword>
<feature type="binding site" evidence="12">
    <location>
        <position position="70"/>
    </location>
    <ligand>
        <name>S-adenosyl-L-methionine</name>
        <dbReference type="ChEBI" id="CHEBI:59789"/>
    </ligand>
</feature>
<dbReference type="RefSeq" id="WP_066102429.1">
    <property type="nucleotide sequence ID" value="NZ_CP016027.1"/>
</dbReference>
<keyword evidence="2 12" id="KW-0004">4Fe-4S</keyword>
<comment type="function">
    <text evidence="12">Catalyzes the cyclization of GTP to (8S)-3',8-cyclo-7,8-dihydroguanosine 5'-triphosphate.</text>
</comment>
<dbReference type="PANTHER" id="PTHR22960:SF0">
    <property type="entry name" value="MOLYBDENUM COFACTOR BIOSYNTHESIS PROTEIN 1"/>
    <property type="match status" value="1"/>
</dbReference>
<dbReference type="PANTHER" id="PTHR22960">
    <property type="entry name" value="MOLYBDOPTERIN COFACTOR SYNTHESIS PROTEIN A"/>
    <property type="match status" value="1"/>
</dbReference>
<dbReference type="EMBL" id="CP016027">
    <property type="protein sequence ID" value="ANJ68154.1"/>
    <property type="molecule type" value="Genomic_DNA"/>
</dbReference>
<evidence type="ECO:0000256" key="4">
    <source>
        <dbReference type="ARBA" id="ARBA00022723"/>
    </source>
</evidence>
<dbReference type="UniPathway" id="UPA00344"/>
<feature type="binding site" evidence="12">
    <location>
        <position position="256"/>
    </location>
    <ligand>
        <name>[4Fe-4S] cluster</name>
        <dbReference type="ChEBI" id="CHEBI:49883"/>
        <label>2</label>
        <note>4Fe-4S-substrate</note>
    </ligand>
</feature>
<evidence type="ECO:0000256" key="12">
    <source>
        <dbReference type="HAMAP-Rule" id="MF_01225"/>
    </source>
</evidence>
<dbReference type="AlphaFoldDB" id="A0A191ZJU3"/>
<dbReference type="Pfam" id="PF06463">
    <property type="entry name" value="Mob_synth_C"/>
    <property type="match status" value="1"/>
</dbReference>
<feature type="binding site" evidence="12">
    <location>
        <position position="66"/>
    </location>
    <ligand>
        <name>GTP</name>
        <dbReference type="ChEBI" id="CHEBI:37565"/>
    </ligand>
</feature>
<dbReference type="InterPro" id="IPR040064">
    <property type="entry name" value="MoaA-like"/>
</dbReference>
<dbReference type="InterPro" id="IPR050105">
    <property type="entry name" value="MoCo_biosynth_MoaA/MoaC"/>
</dbReference>
<keyword evidence="10 12" id="KW-0456">Lyase</keyword>
<feature type="domain" description="Radical SAM core" evidence="13">
    <location>
        <begin position="7"/>
        <end position="225"/>
    </location>
</feature>
<dbReference type="HAMAP" id="MF_01225_B">
    <property type="entry name" value="MoaA_B"/>
    <property type="match status" value="1"/>
</dbReference>
<dbReference type="NCBIfam" id="TIGR02666">
    <property type="entry name" value="moaA"/>
    <property type="match status" value="1"/>
</dbReference>
<dbReference type="GO" id="GO:1904047">
    <property type="term" value="F:S-adenosyl-L-methionine binding"/>
    <property type="evidence" value="ECO:0007669"/>
    <property type="project" value="UniProtKB-UniRule"/>
</dbReference>
<dbReference type="InterPro" id="IPR013483">
    <property type="entry name" value="MoaA"/>
</dbReference>
<dbReference type="InterPro" id="IPR010505">
    <property type="entry name" value="MoaA_twitch"/>
</dbReference>
<evidence type="ECO:0000256" key="7">
    <source>
        <dbReference type="ARBA" id="ARBA00023014"/>
    </source>
</evidence>
<dbReference type="SFLD" id="SFLDG01383">
    <property type="entry name" value="cyclic_pyranopterin_phosphate"/>
    <property type="match status" value="1"/>
</dbReference>
<feature type="binding site" evidence="12">
    <location>
        <position position="273"/>
    </location>
    <ligand>
        <name>[4Fe-4S] cluster</name>
        <dbReference type="ChEBI" id="CHEBI:49883"/>
        <label>2</label>
        <note>4Fe-4S-substrate</note>
    </ligand>
</feature>
<dbReference type="GO" id="GO:0051539">
    <property type="term" value="F:4 iron, 4 sulfur cluster binding"/>
    <property type="evidence" value="ECO:0007669"/>
    <property type="project" value="UniProtKB-UniRule"/>
</dbReference>
<dbReference type="STRING" id="1860122.A9404_12930"/>
<feature type="binding site" evidence="12">
    <location>
        <begin position="261"/>
        <end position="263"/>
    </location>
    <ligand>
        <name>GTP</name>
        <dbReference type="ChEBI" id="CHEBI:37565"/>
    </ligand>
</feature>
<dbReference type="InterPro" id="IPR058240">
    <property type="entry name" value="rSAM_sf"/>
</dbReference>
<dbReference type="EC" id="4.1.99.22" evidence="1 12"/>
<evidence type="ECO:0000256" key="8">
    <source>
        <dbReference type="ARBA" id="ARBA00023134"/>
    </source>
</evidence>
<evidence type="ECO:0000256" key="11">
    <source>
        <dbReference type="ARBA" id="ARBA00048697"/>
    </source>
</evidence>
<gene>
    <name evidence="12" type="primary">moaA</name>
    <name evidence="14" type="ORF">A9404_12930</name>
</gene>
<evidence type="ECO:0000256" key="2">
    <source>
        <dbReference type="ARBA" id="ARBA00022485"/>
    </source>
</evidence>
<feature type="binding site" evidence="12">
    <location>
        <position position="30"/>
    </location>
    <ligand>
        <name>[4Fe-4S] cluster</name>
        <dbReference type="ChEBI" id="CHEBI:49883"/>
        <label>1</label>
        <note>4Fe-4S-S-AdoMet</note>
    </ligand>
</feature>
<evidence type="ECO:0000256" key="10">
    <source>
        <dbReference type="ARBA" id="ARBA00023239"/>
    </source>
</evidence>
<feature type="binding site" evidence="12">
    <location>
        <position position="157"/>
    </location>
    <ligand>
        <name>GTP</name>
        <dbReference type="ChEBI" id="CHEBI:37565"/>
    </ligand>
</feature>
<evidence type="ECO:0000259" key="13">
    <source>
        <dbReference type="PROSITE" id="PS51918"/>
    </source>
</evidence>
<dbReference type="Proteomes" id="UP000078596">
    <property type="component" value="Chromosome"/>
</dbReference>
<dbReference type="InterPro" id="IPR006638">
    <property type="entry name" value="Elp3/MiaA/NifB-like_rSAM"/>
</dbReference>
<dbReference type="InterPro" id="IPR000385">
    <property type="entry name" value="MoaA_NifB_PqqE_Fe-S-bd_CS"/>
</dbReference>
<dbReference type="SMART" id="SM00729">
    <property type="entry name" value="Elp3"/>
    <property type="match status" value="1"/>
</dbReference>
<keyword evidence="6 12" id="KW-0408">Iron</keyword>
<dbReference type="GO" id="GO:0006777">
    <property type="term" value="P:Mo-molybdopterin cofactor biosynthetic process"/>
    <property type="evidence" value="ECO:0007669"/>
    <property type="project" value="UniProtKB-UniRule"/>
</dbReference>
<keyword evidence="4 12" id="KW-0479">Metal-binding</keyword>
<dbReference type="SFLD" id="SFLDG01067">
    <property type="entry name" value="SPASM/twitch_domain_containing"/>
    <property type="match status" value="1"/>
</dbReference>
<evidence type="ECO:0000256" key="3">
    <source>
        <dbReference type="ARBA" id="ARBA00022691"/>
    </source>
</evidence>
<feature type="binding site" evidence="12">
    <location>
        <position position="121"/>
    </location>
    <ligand>
        <name>S-adenosyl-L-methionine</name>
        <dbReference type="ChEBI" id="CHEBI:59789"/>
    </ligand>
</feature>
<comment type="pathway">
    <text evidence="12">Cofactor biosynthesis; molybdopterin biosynthesis.</text>
</comment>
<keyword evidence="7 12" id="KW-0411">Iron-sulfur</keyword>
<dbReference type="KEGG" id="haz:A9404_12930"/>
<evidence type="ECO:0000256" key="5">
    <source>
        <dbReference type="ARBA" id="ARBA00022741"/>
    </source>
</evidence>
<dbReference type="PROSITE" id="PS51918">
    <property type="entry name" value="RADICAL_SAM"/>
    <property type="match status" value="1"/>
</dbReference>
<dbReference type="CDD" id="cd21117">
    <property type="entry name" value="Twitch_MoaA"/>
    <property type="match status" value="1"/>
</dbReference>
<feature type="binding site" evidence="12">
    <location>
        <position position="191"/>
    </location>
    <ligand>
        <name>S-adenosyl-L-methionine</name>
        <dbReference type="ChEBI" id="CHEBI:59789"/>
    </ligand>
</feature>
<protein>
    <recommendedName>
        <fullName evidence="1 12">GTP 3',8-cyclase</fullName>
        <ecNumber evidence="1 12">4.1.99.22</ecNumber>
    </recommendedName>
    <alternativeName>
        <fullName evidence="12">Molybdenum cofactor biosynthesis protein A</fullName>
    </alternativeName>
</protein>
<accession>A0A191ZJU3</accession>
<keyword evidence="8 12" id="KW-0342">GTP-binding</keyword>
<organism evidence="14 15">
    <name type="scientific">Halothiobacillus diazotrophicus</name>
    <dbReference type="NCBI Taxonomy" id="1860122"/>
    <lineage>
        <taxon>Bacteria</taxon>
        <taxon>Pseudomonadati</taxon>
        <taxon>Pseudomonadota</taxon>
        <taxon>Gammaproteobacteria</taxon>
        <taxon>Chromatiales</taxon>
        <taxon>Halothiobacillaceae</taxon>
        <taxon>Halothiobacillus</taxon>
    </lineage>
</organism>
<feature type="binding site" evidence="12">
    <location>
        <position position="97"/>
    </location>
    <ligand>
        <name>GTP</name>
        <dbReference type="ChEBI" id="CHEBI:37565"/>
    </ligand>
</feature>
<dbReference type="SFLD" id="SFLDG01386">
    <property type="entry name" value="main_SPASM_domain-containing"/>
    <property type="match status" value="1"/>
</dbReference>
<dbReference type="CDD" id="cd01335">
    <property type="entry name" value="Radical_SAM"/>
    <property type="match status" value="1"/>
</dbReference>
<feature type="binding site" evidence="12">
    <location>
        <position position="259"/>
    </location>
    <ligand>
        <name>[4Fe-4S] cluster</name>
        <dbReference type="ChEBI" id="CHEBI:49883"/>
        <label>2</label>
        <note>4Fe-4S-substrate</note>
    </ligand>
</feature>
<evidence type="ECO:0000313" key="15">
    <source>
        <dbReference type="Proteomes" id="UP000078596"/>
    </source>
</evidence>
<dbReference type="SUPFAM" id="SSF102114">
    <property type="entry name" value="Radical SAM enzymes"/>
    <property type="match status" value="1"/>
</dbReference>
<feature type="binding site" evidence="12">
    <location>
        <position position="27"/>
    </location>
    <ligand>
        <name>[4Fe-4S] cluster</name>
        <dbReference type="ChEBI" id="CHEBI:49883"/>
        <label>1</label>
        <note>4Fe-4S-S-AdoMet</note>
    </ligand>
</feature>
<feature type="binding site" evidence="12">
    <location>
        <position position="16"/>
    </location>
    <ligand>
        <name>GTP</name>
        <dbReference type="ChEBI" id="CHEBI:37565"/>
    </ligand>
</feature>
<keyword evidence="3 12" id="KW-0949">S-adenosyl-L-methionine</keyword>
<dbReference type="Pfam" id="PF04055">
    <property type="entry name" value="Radical_SAM"/>
    <property type="match status" value="1"/>
</dbReference>
<dbReference type="InterPro" id="IPR007197">
    <property type="entry name" value="rSAM"/>
</dbReference>
<comment type="subunit">
    <text evidence="12">Monomer and homodimer.</text>
</comment>
<dbReference type="GO" id="GO:0005525">
    <property type="term" value="F:GTP binding"/>
    <property type="evidence" value="ECO:0007669"/>
    <property type="project" value="UniProtKB-UniRule"/>
</dbReference>
<dbReference type="Gene3D" id="3.20.20.70">
    <property type="entry name" value="Aldolase class I"/>
    <property type="match status" value="1"/>
</dbReference>
<reference evidence="14 15" key="1">
    <citation type="submission" date="2016-06" db="EMBL/GenBank/DDBJ databases">
        <title>Insight into the functional genes involving in sulfur oxidation in Pearl River water.</title>
        <authorList>
            <person name="Luo J."/>
            <person name="Tan X."/>
            <person name="Lin W."/>
        </authorList>
    </citation>
    <scope>NUCLEOTIDE SEQUENCE [LARGE SCALE GENOMIC DNA]</scope>
    <source>
        <strain evidence="14 15">LS2</strain>
    </source>
</reference>
<dbReference type="InterPro" id="IPR013785">
    <property type="entry name" value="Aldolase_TIM"/>
</dbReference>
<dbReference type="GO" id="GO:0046872">
    <property type="term" value="F:metal ion binding"/>
    <property type="evidence" value="ECO:0007669"/>
    <property type="project" value="UniProtKB-KW"/>
</dbReference>
<comment type="cofactor">
    <cofactor evidence="12">
        <name>[4Fe-4S] cluster</name>
        <dbReference type="ChEBI" id="CHEBI:49883"/>
    </cofactor>
    <text evidence="12">Binds 2 [4Fe-4S] clusters. Binds 1 [4Fe-4S] cluster coordinated with 3 cysteines and an exchangeable S-adenosyl-L-methionine and 1 [4Fe-4S] cluster coordinated with 3 cysteines and the GTP-derived substrate.</text>
</comment>
<evidence type="ECO:0000313" key="14">
    <source>
        <dbReference type="EMBL" id="ANJ68154.1"/>
    </source>
</evidence>
<name>A0A191ZJU3_9GAMM</name>
<feature type="binding site" evidence="12">
    <location>
        <position position="29"/>
    </location>
    <ligand>
        <name>S-adenosyl-L-methionine</name>
        <dbReference type="ChEBI" id="CHEBI:59789"/>
    </ligand>
</feature>
<comment type="similarity">
    <text evidence="12">Belongs to the radical SAM superfamily. MoaA family.</text>
</comment>
<evidence type="ECO:0000256" key="9">
    <source>
        <dbReference type="ARBA" id="ARBA00023150"/>
    </source>
</evidence>
<keyword evidence="5 12" id="KW-0547">Nucleotide-binding</keyword>
<proteinExistence type="inferred from homology"/>